<gene>
    <name evidence="5" type="primary">hemW</name>
    <name evidence="5" type="ORF">K1Y72_14285</name>
</gene>
<dbReference type="SFLD" id="SFLDG01082">
    <property type="entry name" value="B12-binding_domain_containing"/>
    <property type="match status" value="1"/>
</dbReference>
<organism evidence="5 6">
    <name type="scientific">Actinomadura parmotrematis</name>
    <dbReference type="NCBI Taxonomy" id="2864039"/>
    <lineage>
        <taxon>Bacteria</taxon>
        <taxon>Bacillati</taxon>
        <taxon>Actinomycetota</taxon>
        <taxon>Actinomycetes</taxon>
        <taxon>Streptosporangiales</taxon>
        <taxon>Thermomonosporaceae</taxon>
        <taxon>Actinomadura</taxon>
    </lineage>
</organism>
<dbReference type="InterPro" id="IPR004559">
    <property type="entry name" value="HemW-like"/>
</dbReference>
<dbReference type="Pfam" id="PF04055">
    <property type="entry name" value="Radical_SAM"/>
    <property type="match status" value="1"/>
</dbReference>
<name>A0ABS7FTD2_9ACTN</name>
<evidence type="ECO:0000313" key="5">
    <source>
        <dbReference type="EMBL" id="MBW8483551.1"/>
    </source>
</evidence>
<dbReference type="PANTHER" id="PTHR13932:SF5">
    <property type="entry name" value="RADICAL S-ADENOSYL METHIONINE DOMAIN-CONTAINING PROTEIN 1, MITOCHONDRIAL"/>
    <property type="match status" value="1"/>
</dbReference>
<dbReference type="PROSITE" id="PS51918">
    <property type="entry name" value="RADICAL_SAM"/>
    <property type="match status" value="1"/>
</dbReference>
<dbReference type="NCBIfam" id="TIGR00539">
    <property type="entry name" value="hemN_rel"/>
    <property type="match status" value="1"/>
</dbReference>
<keyword evidence="3" id="KW-0143">Chaperone</keyword>
<dbReference type="SFLD" id="SFLDF00562">
    <property type="entry name" value="HemN-like__clustered_with_heat"/>
    <property type="match status" value="1"/>
</dbReference>
<comment type="caution">
    <text evidence="5">The sequence shown here is derived from an EMBL/GenBank/DDBJ whole genome shotgun (WGS) entry which is preliminary data.</text>
</comment>
<reference evidence="5 6" key="1">
    <citation type="submission" date="2021-07" db="EMBL/GenBank/DDBJ databases">
        <title>Actinomadura sp. PM05-2 isolated from lichen.</title>
        <authorList>
            <person name="Somphong A."/>
            <person name="Phongsopitanun W."/>
            <person name="Tanasupawat S."/>
            <person name="Peongsungnone V."/>
        </authorList>
    </citation>
    <scope>NUCLEOTIDE SEQUENCE [LARGE SCALE GENOMIC DNA]</scope>
    <source>
        <strain evidence="5 6">PM05-2</strain>
    </source>
</reference>
<evidence type="ECO:0000256" key="1">
    <source>
        <dbReference type="ARBA" id="ARBA00006100"/>
    </source>
</evidence>
<dbReference type="SFLD" id="SFLDG01065">
    <property type="entry name" value="anaerobic_coproporphyrinogen-I"/>
    <property type="match status" value="2"/>
</dbReference>
<keyword evidence="3" id="KW-0479">Metal-binding</keyword>
<dbReference type="SFLD" id="SFLDF00288">
    <property type="entry name" value="HemN-like__clustered_with_nucl"/>
    <property type="match status" value="1"/>
</dbReference>
<dbReference type="InterPro" id="IPR034505">
    <property type="entry name" value="Coproporphyrinogen-III_oxidase"/>
</dbReference>
<dbReference type="InterPro" id="IPR007197">
    <property type="entry name" value="rSAM"/>
</dbReference>
<feature type="domain" description="Radical SAM core" evidence="4">
    <location>
        <begin position="24"/>
        <end position="269"/>
    </location>
</feature>
<dbReference type="InterPro" id="IPR058240">
    <property type="entry name" value="rSAM_sf"/>
</dbReference>
<keyword evidence="3" id="KW-0949">S-adenosyl-L-methionine</keyword>
<dbReference type="SFLD" id="SFLDS00029">
    <property type="entry name" value="Radical_SAM"/>
    <property type="match status" value="2"/>
</dbReference>
<dbReference type="SMART" id="SM00729">
    <property type="entry name" value="Elp3"/>
    <property type="match status" value="1"/>
</dbReference>
<comment type="function">
    <text evidence="3">Probably acts as a heme chaperone, transferring heme to an unknown acceptor. Binds one molecule of heme per monomer, possibly covalently. Binds 1 [4Fe-4S] cluster. The cluster is coordinated with 3 cysteines and an exchangeable S-adenosyl-L-methionine.</text>
</comment>
<dbReference type="Gene3D" id="3.30.750.200">
    <property type="match status" value="1"/>
</dbReference>
<proteinExistence type="inferred from homology"/>
<dbReference type="PANTHER" id="PTHR13932">
    <property type="entry name" value="COPROPORPHYRINIGEN III OXIDASE"/>
    <property type="match status" value="1"/>
</dbReference>
<keyword evidence="3" id="KW-0004">4Fe-4S</keyword>
<evidence type="ECO:0000256" key="3">
    <source>
        <dbReference type="RuleBase" id="RU364116"/>
    </source>
</evidence>
<evidence type="ECO:0000259" key="4">
    <source>
        <dbReference type="PROSITE" id="PS51918"/>
    </source>
</evidence>
<comment type="subcellular location">
    <subcellularLocation>
        <location evidence="3">Cytoplasm</location>
    </subcellularLocation>
</comment>
<dbReference type="InterPro" id="IPR006638">
    <property type="entry name" value="Elp3/MiaA/NifB-like_rSAM"/>
</dbReference>
<sequence>MPSTLPDGDPVPADGALPGGALAGLGSRPFAFYVHVPFCVTRCGYCDFNTYTATELGPGASRDDYAATAIAEVRQARRVLGDADLPVRTVFVGGGTPTLLPPGDLGRILAAIDAEFGLAPDAEVTTEANPETVDARYLGELRANGFTRVSYGMQSAREHVLKVLDRTHTPGRVPRVVEWTRAAGFAHVNLDLIYGTPGESDADWRASLEAALACGPDHVSAYALIVEEGTRLAARVRRGELTPPDDDAMADRYLMAEELLSAHGLHWYEISNWAASPEAACRHNLLYWTGADWWGVGPGAHSHVGGTRWWNVKHPAAYAARLAEGVTPAHAREVLADEDRRFERIMLEIRLAGGCPLDLLDDGAVRRAVAEGLVEEEPYERGRAVLTLRGRLLADAVVRDLT</sequence>
<comment type="similarity">
    <text evidence="1">Belongs to the anaerobic coproporphyrinogen-III oxidase family. HemW subfamily.</text>
</comment>
<accession>A0ABS7FTD2</accession>
<dbReference type="CDD" id="cd01335">
    <property type="entry name" value="Radical_SAM"/>
    <property type="match status" value="1"/>
</dbReference>
<keyword evidence="3" id="KW-0349">Heme</keyword>
<evidence type="ECO:0000313" key="6">
    <source>
        <dbReference type="Proteomes" id="UP000774570"/>
    </source>
</evidence>
<protein>
    <recommendedName>
        <fullName evidence="2 3">Heme chaperone HemW</fullName>
    </recommendedName>
</protein>
<keyword evidence="3" id="KW-0963">Cytoplasm</keyword>
<evidence type="ECO:0000256" key="2">
    <source>
        <dbReference type="ARBA" id="ARBA00017228"/>
    </source>
</evidence>
<keyword evidence="3" id="KW-0408">Iron</keyword>
<dbReference type="Proteomes" id="UP000774570">
    <property type="component" value="Unassembled WGS sequence"/>
</dbReference>
<keyword evidence="3" id="KW-0411">Iron-sulfur</keyword>
<dbReference type="SUPFAM" id="SSF102114">
    <property type="entry name" value="Radical SAM enzymes"/>
    <property type="match status" value="1"/>
</dbReference>
<dbReference type="RefSeq" id="WP_220166782.1">
    <property type="nucleotide sequence ID" value="NZ_JAIBOA010000008.1"/>
</dbReference>
<dbReference type="EMBL" id="JAIBOA010000008">
    <property type="protein sequence ID" value="MBW8483551.1"/>
    <property type="molecule type" value="Genomic_DNA"/>
</dbReference>
<keyword evidence="6" id="KW-1185">Reference proteome</keyword>